<gene>
    <name evidence="1" type="ORF">ACRE_081430</name>
</gene>
<dbReference type="Proteomes" id="UP000029964">
    <property type="component" value="Unassembled WGS sequence"/>
</dbReference>
<dbReference type="AlphaFoldDB" id="A0A086SVL2"/>
<organism evidence="1 2">
    <name type="scientific">Hapsidospora chrysogenum (strain ATCC 11550 / CBS 779.69 / DSM 880 / IAM 14645 / JCM 23072 / IMI 49137)</name>
    <name type="common">Acremonium chrysogenum</name>
    <dbReference type="NCBI Taxonomy" id="857340"/>
    <lineage>
        <taxon>Eukaryota</taxon>
        <taxon>Fungi</taxon>
        <taxon>Dikarya</taxon>
        <taxon>Ascomycota</taxon>
        <taxon>Pezizomycotina</taxon>
        <taxon>Sordariomycetes</taxon>
        <taxon>Hypocreomycetidae</taxon>
        <taxon>Hypocreales</taxon>
        <taxon>Bionectriaceae</taxon>
        <taxon>Hapsidospora</taxon>
    </lineage>
</organism>
<keyword evidence="2" id="KW-1185">Reference proteome</keyword>
<evidence type="ECO:0000313" key="2">
    <source>
        <dbReference type="Proteomes" id="UP000029964"/>
    </source>
</evidence>
<proteinExistence type="predicted"/>
<reference evidence="2" key="1">
    <citation type="journal article" date="2014" name="Genome Announc.">
        <title>Genome sequence and annotation of Acremonium chrysogenum, producer of the beta-lactam antibiotic cephalosporin C.</title>
        <authorList>
            <person name="Terfehr D."/>
            <person name="Dahlmann T.A."/>
            <person name="Specht T."/>
            <person name="Zadra I."/>
            <person name="Kuernsteiner H."/>
            <person name="Kueck U."/>
        </authorList>
    </citation>
    <scope>NUCLEOTIDE SEQUENCE [LARGE SCALE GENOMIC DNA]</scope>
    <source>
        <strain evidence="2">ATCC 11550 / CBS 779.69 / DSM 880 / IAM 14645 / JCM 23072 / IMI 49137</strain>
    </source>
</reference>
<protein>
    <submittedName>
        <fullName evidence="1">Uncharacterized protein</fullName>
    </submittedName>
</protein>
<evidence type="ECO:0000313" key="1">
    <source>
        <dbReference type="EMBL" id="KFH41144.1"/>
    </source>
</evidence>
<dbReference type="EMBL" id="JPKY01000143">
    <property type="protein sequence ID" value="KFH41144.1"/>
    <property type="molecule type" value="Genomic_DNA"/>
</dbReference>
<comment type="caution">
    <text evidence="1">The sequence shown here is derived from an EMBL/GenBank/DDBJ whole genome shotgun (WGS) entry which is preliminary data.</text>
</comment>
<dbReference type="OrthoDB" id="5224190at2759"/>
<sequence length="161" mass="18280">MCRLVTKLDDWLRAMPEVFHMTKVLLYEPFAFYHRSSQAATPEGNTTTGQLTMAQIAVRCRALGHASAIKVAKLFETFRRKHDIRYLQSSCTQYAATAAHFIVNHIPFLHQDELVEPEAYLRSLTRTLSIMAKTFKPAVKPLEEASNALRSLEGRINKAES</sequence>
<name>A0A086SVL2_HAPC1</name>
<accession>A0A086SVL2</accession>
<dbReference type="HOGENOM" id="CLU_1643198_0_0_1"/>